<accession>A0A9J5WM46</accession>
<dbReference type="Proteomes" id="UP000824120">
    <property type="component" value="Chromosome 11"/>
</dbReference>
<evidence type="ECO:0000313" key="2">
    <source>
        <dbReference type="Proteomes" id="UP000824120"/>
    </source>
</evidence>
<dbReference type="EMBL" id="JACXVP010000011">
    <property type="protein sequence ID" value="KAG5576445.1"/>
    <property type="molecule type" value="Genomic_DNA"/>
</dbReference>
<name>A0A9J5WM46_SOLCO</name>
<sequence length="84" mass="9897">MDIYDKNLGASRHKPFGKIYQRRVTKRAIVLCNRRIEDLRDMDLAGYAFESDRISICTWIIIVLPKRVILTYPRHFVLEEASSI</sequence>
<comment type="caution">
    <text evidence="1">The sequence shown here is derived from an EMBL/GenBank/DDBJ whole genome shotgun (WGS) entry which is preliminary data.</text>
</comment>
<dbReference type="AlphaFoldDB" id="A0A9J5WM46"/>
<keyword evidence="2" id="KW-1185">Reference proteome</keyword>
<organism evidence="1 2">
    <name type="scientific">Solanum commersonii</name>
    <name type="common">Commerson's wild potato</name>
    <name type="synonym">Commerson's nightshade</name>
    <dbReference type="NCBI Taxonomy" id="4109"/>
    <lineage>
        <taxon>Eukaryota</taxon>
        <taxon>Viridiplantae</taxon>
        <taxon>Streptophyta</taxon>
        <taxon>Embryophyta</taxon>
        <taxon>Tracheophyta</taxon>
        <taxon>Spermatophyta</taxon>
        <taxon>Magnoliopsida</taxon>
        <taxon>eudicotyledons</taxon>
        <taxon>Gunneridae</taxon>
        <taxon>Pentapetalae</taxon>
        <taxon>asterids</taxon>
        <taxon>lamiids</taxon>
        <taxon>Solanales</taxon>
        <taxon>Solanaceae</taxon>
        <taxon>Solanoideae</taxon>
        <taxon>Solaneae</taxon>
        <taxon>Solanum</taxon>
    </lineage>
</organism>
<proteinExistence type="predicted"/>
<evidence type="ECO:0000313" key="1">
    <source>
        <dbReference type="EMBL" id="KAG5576445.1"/>
    </source>
</evidence>
<protein>
    <submittedName>
        <fullName evidence="1">Uncharacterized protein</fullName>
    </submittedName>
</protein>
<reference evidence="1 2" key="1">
    <citation type="submission" date="2020-09" db="EMBL/GenBank/DDBJ databases">
        <title>De no assembly of potato wild relative species, Solanum commersonii.</title>
        <authorList>
            <person name="Cho K."/>
        </authorList>
    </citation>
    <scope>NUCLEOTIDE SEQUENCE [LARGE SCALE GENOMIC DNA]</scope>
    <source>
        <strain evidence="1">LZ3.2</strain>
        <tissue evidence="1">Leaf</tissue>
    </source>
</reference>
<gene>
    <name evidence="1" type="ORF">H5410_056579</name>
</gene>